<reference evidence="2 3" key="1">
    <citation type="submission" date="2023-07" db="EMBL/GenBank/DDBJ databases">
        <title>Sequencing the genomes of 1000 actinobacteria strains.</title>
        <authorList>
            <person name="Klenk H.-P."/>
        </authorList>
    </citation>
    <scope>NUCLEOTIDE SEQUENCE [LARGE SCALE GENOMIC DNA]</scope>
    <source>
        <strain evidence="2 3">DSM 14555</strain>
    </source>
</reference>
<proteinExistence type="predicted"/>
<dbReference type="RefSeq" id="WP_309796227.1">
    <property type="nucleotide sequence ID" value="NZ_BAAAHY010000006.1"/>
</dbReference>
<keyword evidence="1" id="KW-0472">Membrane</keyword>
<keyword evidence="1" id="KW-0812">Transmembrane</keyword>
<accession>A0ABU1J9H4</accession>
<feature type="transmembrane region" description="Helical" evidence="1">
    <location>
        <begin position="15"/>
        <end position="37"/>
    </location>
</feature>
<sequence>MTSSAAGGVAYQQHFLARATAIFAGLLLLISLGLVWFRVGGGSKGRVLEVTGLQSLLIGLGGSNPVRPRGGFTLTGLFAGTLPFLVVVCAAVALLALALLPRLRGVRPASVVLSALATLLPIAMTLMSFTILRATAVQPALWIIFIAAAAGLWAAIAVSDPGPTQNPPSEPPAAPA</sequence>
<feature type="transmembrane region" description="Helical" evidence="1">
    <location>
        <begin position="77"/>
        <end position="99"/>
    </location>
</feature>
<evidence type="ECO:0000313" key="3">
    <source>
        <dbReference type="Proteomes" id="UP001185069"/>
    </source>
</evidence>
<protein>
    <submittedName>
        <fullName evidence="2">Small-conductance mechanosensitive channel</fullName>
    </submittedName>
</protein>
<dbReference type="Proteomes" id="UP001185069">
    <property type="component" value="Unassembled WGS sequence"/>
</dbReference>
<feature type="transmembrane region" description="Helical" evidence="1">
    <location>
        <begin position="111"/>
        <end position="132"/>
    </location>
</feature>
<comment type="caution">
    <text evidence="2">The sequence shown here is derived from an EMBL/GenBank/DDBJ whole genome shotgun (WGS) entry which is preliminary data.</text>
</comment>
<keyword evidence="1" id="KW-1133">Transmembrane helix</keyword>
<gene>
    <name evidence="2" type="ORF">JOE69_000769</name>
</gene>
<keyword evidence="3" id="KW-1185">Reference proteome</keyword>
<dbReference type="EMBL" id="JAVDQF010000001">
    <property type="protein sequence ID" value="MDR6268531.1"/>
    <property type="molecule type" value="Genomic_DNA"/>
</dbReference>
<organism evidence="2 3">
    <name type="scientific">Arthrobacter russicus</name>
    <dbReference type="NCBI Taxonomy" id="172040"/>
    <lineage>
        <taxon>Bacteria</taxon>
        <taxon>Bacillati</taxon>
        <taxon>Actinomycetota</taxon>
        <taxon>Actinomycetes</taxon>
        <taxon>Micrococcales</taxon>
        <taxon>Micrococcaceae</taxon>
        <taxon>Arthrobacter</taxon>
    </lineage>
</organism>
<evidence type="ECO:0000313" key="2">
    <source>
        <dbReference type="EMBL" id="MDR6268531.1"/>
    </source>
</evidence>
<feature type="transmembrane region" description="Helical" evidence="1">
    <location>
        <begin position="139"/>
        <end position="158"/>
    </location>
</feature>
<name>A0ABU1J9H4_9MICC</name>
<evidence type="ECO:0000256" key="1">
    <source>
        <dbReference type="SAM" id="Phobius"/>
    </source>
</evidence>